<reference evidence="2" key="1">
    <citation type="journal article" date="2019" name="Int. J. Syst. Evol. Microbiol.">
        <title>The Global Catalogue of Microorganisms (GCM) 10K type strain sequencing project: providing services to taxonomists for standard genome sequencing and annotation.</title>
        <authorList>
            <consortium name="The Broad Institute Genomics Platform"/>
            <consortium name="The Broad Institute Genome Sequencing Center for Infectious Disease"/>
            <person name="Wu L."/>
            <person name="Ma J."/>
        </authorList>
    </citation>
    <scope>NUCLEOTIDE SEQUENCE [LARGE SCALE GENOMIC DNA]</scope>
    <source>
        <strain evidence="2">CCM 7526</strain>
    </source>
</reference>
<sequence>MLVDLLAEIQRQSGCETGVGLESVVSLELFFEGNDDLGSIGCNLADHPGIEYFHATLLALRERPDVDDVRVGISEVMGDDEWPFSDHVYVVASASAAEVLRSTAALHPEPELGSDWWTGSPPAIEIPIPEGQRLMTLWWD</sequence>
<proteinExistence type="predicted"/>
<name>A0ABW4ARA5_9ACTN</name>
<protein>
    <submittedName>
        <fullName evidence="1">Uncharacterized protein</fullName>
    </submittedName>
</protein>
<keyword evidence="2" id="KW-1185">Reference proteome</keyword>
<accession>A0ABW4ARA5</accession>
<organism evidence="1 2">
    <name type="scientific">Actinoplanes sichuanensis</name>
    <dbReference type="NCBI Taxonomy" id="512349"/>
    <lineage>
        <taxon>Bacteria</taxon>
        <taxon>Bacillati</taxon>
        <taxon>Actinomycetota</taxon>
        <taxon>Actinomycetes</taxon>
        <taxon>Micromonosporales</taxon>
        <taxon>Micromonosporaceae</taxon>
        <taxon>Actinoplanes</taxon>
    </lineage>
</organism>
<dbReference type="EMBL" id="JBHTMK010000066">
    <property type="protein sequence ID" value="MFD1373404.1"/>
    <property type="molecule type" value="Genomic_DNA"/>
</dbReference>
<comment type="caution">
    <text evidence="1">The sequence shown here is derived from an EMBL/GenBank/DDBJ whole genome shotgun (WGS) entry which is preliminary data.</text>
</comment>
<gene>
    <name evidence="1" type="ORF">ACFQ5G_49435</name>
</gene>
<dbReference type="Proteomes" id="UP001597183">
    <property type="component" value="Unassembled WGS sequence"/>
</dbReference>
<evidence type="ECO:0000313" key="1">
    <source>
        <dbReference type="EMBL" id="MFD1373404.1"/>
    </source>
</evidence>
<evidence type="ECO:0000313" key="2">
    <source>
        <dbReference type="Proteomes" id="UP001597183"/>
    </source>
</evidence>
<dbReference type="RefSeq" id="WP_317795890.1">
    <property type="nucleotide sequence ID" value="NZ_AP028461.1"/>
</dbReference>